<evidence type="ECO:0000256" key="3">
    <source>
        <dbReference type="SAM" id="SignalP"/>
    </source>
</evidence>
<feature type="transmembrane region" description="Helical" evidence="2">
    <location>
        <begin position="298"/>
        <end position="322"/>
    </location>
</feature>
<sequence length="386" mass="40815">MACVWLTLVVFALLPQALFQTLTGTSVSTDTPQTRGTKDPGTAVEAESPIIPKIRTETKDTKPQSTVSSSITQNISTTQPDDDSTMDSEETTTTVDATEEPTTDSPEPHSTVSSSITQNISTTQPDDDSTMDPDETTVDATEELTTDSPEPHSTVSSSITQKTTPTVASTTTESPQSSTARTDNATNSNASFAIFNGTGTITPYTDDTETSDSSEYDTTETTEPPASSAHFSTTSQSNSTNSSGVVLILKKDTTTRTSLTTVAGEGSSTGTTTQANQGREFPCSTAFPRKGGLVSHCLIAIAVLAAVATIFIICTIVLCTKLSSTKQKYMMRECQGTEMMCISALLSDAEALPRNKAKSSKSNGRLITNVEDSEGDDLTLHSFLQP</sequence>
<dbReference type="GO" id="GO:0005886">
    <property type="term" value="C:plasma membrane"/>
    <property type="evidence" value="ECO:0007669"/>
    <property type="project" value="TreeGrafter"/>
</dbReference>
<dbReference type="Proteomes" id="UP001230051">
    <property type="component" value="Unassembled WGS sequence"/>
</dbReference>
<keyword evidence="5" id="KW-1185">Reference proteome</keyword>
<feature type="compositionally biased region" description="Low complexity" evidence="1">
    <location>
        <begin position="160"/>
        <end position="172"/>
    </location>
</feature>
<accession>A0AAD8D2W3</accession>
<protein>
    <submittedName>
        <fullName evidence="4">P-selectin glycoprotein ligand 1-like</fullName>
    </submittedName>
</protein>
<evidence type="ECO:0000256" key="2">
    <source>
        <dbReference type="SAM" id="Phobius"/>
    </source>
</evidence>
<feature type="region of interest" description="Disordered" evidence="1">
    <location>
        <begin position="26"/>
        <end position="243"/>
    </location>
</feature>
<reference evidence="4" key="1">
    <citation type="submission" date="2022-02" db="EMBL/GenBank/DDBJ databases">
        <title>Atlantic sturgeon de novo genome assembly.</title>
        <authorList>
            <person name="Stock M."/>
            <person name="Klopp C."/>
            <person name="Guiguen Y."/>
            <person name="Cabau C."/>
            <person name="Parinello H."/>
            <person name="Santidrian Yebra-Pimentel E."/>
            <person name="Kuhl H."/>
            <person name="Dirks R.P."/>
            <person name="Guessner J."/>
            <person name="Wuertz S."/>
            <person name="Du K."/>
            <person name="Schartl M."/>
        </authorList>
    </citation>
    <scope>NUCLEOTIDE SEQUENCE</scope>
    <source>
        <strain evidence="4">STURGEONOMICS-FGT-2020</strain>
        <tissue evidence="4">Whole blood</tissue>
    </source>
</reference>
<dbReference type="GO" id="GO:0050901">
    <property type="term" value="P:leukocyte tethering or rolling"/>
    <property type="evidence" value="ECO:0007669"/>
    <property type="project" value="TreeGrafter"/>
</dbReference>
<feature type="compositionally biased region" description="Polar residues" evidence="1">
    <location>
        <begin position="173"/>
        <end position="201"/>
    </location>
</feature>
<proteinExistence type="predicted"/>
<feature type="compositionally biased region" description="Low complexity" evidence="1">
    <location>
        <begin position="64"/>
        <end position="79"/>
    </location>
</feature>
<evidence type="ECO:0000313" key="4">
    <source>
        <dbReference type="EMBL" id="KAK1160123.1"/>
    </source>
</evidence>
<keyword evidence="2" id="KW-0472">Membrane</keyword>
<feature type="chain" id="PRO_5041932785" evidence="3">
    <location>
        <begin position="20"/>
        <end position="386"/>
    </location>
</feature>
<dbReference type="AlphaFoldDB" id="A0AAD8D2W3"/>
<feature type="compositionally biased region" description="Low complexity" evidence="1">
    <location>
        <begin position="110"/>
        <end position="124"/>
    </location>
</feature>
<comment type="caution">
    <text evidence="4">The sequence shown here is derived from an EMBL/GenBank/DDBJ whole genome shotgun (WGS) entry which is preliminary data.</text>
</comment>
<dbReference type="InterPro" id="IPR026195">
    <property type="entry name" value="PSGL-1"/>
</dbReference>
<organism evidence="4 5">
    <name type="scientific">Acipenser oxyrinchus oxyrinchus</name>
    <dbReference type="NCBI Taxonomy" id="40147"/>
    <lineage>
        <taxon>Eukaryota</taxon>
        <taxon>Metazoa</taxon>
        <taxon>Chordata</taxon>
        <taxon>Craniata</taxon>
        <taxon>Vertebrata</taxon>
        <taxon>Euteleostomi</taxon>
        <taxon>Actinopterygii</taxon>
        <taxon>Chondrostei</taxon>
        <taxon>Acipenseriformes</taxon>
        <taxon>Acipenseridae</taxon>
        <taxon>Acipenser</taxon>
    </lineage>
</organism>
<feature type="compositionally biased region" description="Acidic residues" evidence="1">
    <location>
        <begin position="206"/>
        <end position="220"/>
    </location>
</feature>
<dbReference type="EMBL" id="JAGXEW010000021">
    <property type="protein sequence ID" value="KAK1160123.1"/>
    <property type="molecule type" value="Genomic_DNA"/>
</dbReference>
<feature type="compositionally biased region" description="Low complexity" evidence="1">
    <location>
        <begin position="232"/>
        <end position="243"/>
    </location>
</feature>
<evidence type="ECO:0000313" key="5">
    <source>
        <dbReference type="Proteomes" id="UP001230051"/>
    </source>
</evidence>
<feature type="signal peptide" evidence="3">
    <location>
        <begin position="1"/>
        <end position="19"/>
    </location>
</feature>
<keyword evidence="3" id="KW-0732">Signal</keyword>
<keyword evidence="2" id="KW-0812">Transmembrane</keyword>
<name>A0AAD8D2W3_ACIOX</name>
<feature type="compositionally biased region" description="Acidic residues" evidence="1">
    <location>
        <begin position="125"/>
        <end position="145"/>
    </location>
</feature>
<feature type="compositionally biased region" description="Polar residues" evidence="1">
    <location>
        <begin position="26"/>
        <end position="35"/>
    </location>
</feature>
<dbReference type="PANTHER" id="PTHR17384">
    <property type="entry name" value="P-SELECTIN GLYCOPROTEIN LIGAND-1"/>
    <property type="match status" value="1"/>
</dbReference>
<dbReference type="PANTHER" id="PTHR17384:SF7">
    <property type="entry name" value="P-SELECTIN GLYCOPROTEIN LIGAND 1"/>
    <property type="match status" value="1"/>
</dbReference>
<feature type="compositionally biased region" description="Acidic residues" evidence="1">
    <location>
        <begin position="80"/>
        <end position="90"/>
    </location>
</feature>
<evidence type="ECO:0000256" key="1">
    <source>
        <dbReference type="SAM" id="MobiDB-lite"/>
    </source>
</evidence>
<keyword evidence="2" id="KW-1133">Transmembrane helix</keyword>
<feature type="compositionally biased region" description="Polar residues" evidence="1">
    <location>
        <begin position="146"/>
        <end position="159"/>
    </location>
</feature>
<gene>
    <name evidence="4" type="primary">SELPLG</name>
    <name evidence="4" type="ORF">AOXY_G21627</name>
</gene>